<dbReference type="CDD" id="cd18186">
    <property type="entry name" value="BTB_POZ_ZBTB_KLHL-like"/>
    <property type="match status" value="1"/>
</dbReference>
<accession>A0A146L9N3</accession>
<gene>
    <name evidence="2" type="ORF">g.40345</name>
</gene>
<dbReference type="Gene3D" id="3.30.710.10">
    <property type="entry name" value="Potassium Channel Kv1.1, Chain A"/>
    <property type="match status" value="1"/>
</dbReference>
<protein>
    <recommendedName>
        <fullName evidence="1">BTB domain-containing protein</fullName>
    </recommendedName>
</protein>
<dbReference type="EMBL" id="GDHC01014200">
    <property type="protein sequence ID" value="JAQ04429.1"/>
    <property type="molecule type" value="Transcribed_RNA"/>
</dbReference>
<dbReference type="AlphaFoldDB" id="A0A146L9N3"/>
<name>A0A146L9N3_LYGHE</name>
<feature type="non-terminal residue" evidence="2">
    <location>
        <position position="158"/>
    </location>
</feature>
<organism evidence="2">
    <name type="scientific">Lygus hesperus</name>
    <name type="common">Western plant bug</name>
    <dbReference type="NCBI Taxonomy" id="30085"/>
    <lineage>
        <taxon>Eukaryota</taxon>
        <taxon>Metazoa</taxon>
        <taxon>Ecdysozoa</taxon>
        <taxon>Arthropoda</taxon>
        <taxon>Hexapoda</taxon>
        <taxon>Insecta</taxon>
        <taxon>Pterygota</taxon>
        <taxon>Neoptera</taxon>
        <taxon>Paraneoptera</taxon>
        <taxon>Hemiptera</taxon>
        <taxon>Heteroptera</taxon>
        <taxon>Panheteroptera</taxon>
        <taxon>Cimicomorpha</taxon>
        <taxon>Miridae</taxon>
        <taxon>Mirini</taxon>
        <taxon>Lygus</taxon>
    </lineage>
</organism>
<feature type="non-terminal residue" evidence="2">
    <location>
        <position position="1"/>
    </location>
</feature>
<dbReference type="InterPro" id="IPR000210">
    <property type="entry name" value="BTB/POZ_dom"/>
</dbReference>
<evidence type="ECO:0000259" key="1">
    <source>
        <dbReference type="PROSITE" id="PS50097"/>
    </source>
</evidence>
<evidence type="ECO:0000313" key="2">
    <source>
        <dbReference type="EMBL" id="JAQ04429.1"/>
    </source>
</evidence>
<dbReference type="Pfam" id="PF00651">
    <property type="entry name" value="BTB"/>
    <property type="match status" value="1"/>
</dbReference>
<reference evidence="2" key="1">
    <citation type="journal article" date="2016" name="Gigascience">
        <title>De novo construction of an expanded transcriptome assembly for the western tarnished plant bug, Lygus hesperus.</title>
        <authorList>
            <person name="Tassone E.E."/>
            <person name="Geib S.M."/>
            <person name="Hall B."/>
            <person name="Fabrick J.A."/>
            <person name="Brent C.S."/>
            <person name="Hull J.J."/>
        </authorList>
    </citation>
    <scope>NUCLEOTIDE SEQUENCE</scope>
</reference>
<proteinExistence type="predicted"/>
<dbReference type="InterPro" id="IPR011333">
    <property type="entry name" value="SKP1/BTB/POZ_sf"/>
</dbReference>
<feature type="domain" description="BTB" evidence="1">
    <location>
        <begin position="84"/>
        <end position="140"/>
    </location>
</feature>
<dbReference type="SUPFAM" id="SSF54695">
    <property type="entry name" value="POZ domain"/>
    <property type="match status" value="1"/>
</dbReference>
<sequence length="158" mass="17538">FCVPYHAPEEYKVSVESATEQLVRTRDQSVVMTGWGSDTFILLQNASNSSLCSVSSASKETGCQTESAPLTPQFSNLFKNSLLSDFTLKLADGDFPGHRTVLFTSSTYFRQLFTDSGSLGVLDVSNYNPTAYNCLLQYFYGAPRTDMTVPDMFDLYIL</sequence>
<dbReference type="PROSITE" id="PS50097">
    <property type="entry name" value="BTB"/>
    <property type="match status" value="1"/>
</dbReference>